<reference evidence="1 2" key="1">
    <citation type="journal article" date="2024" name="G3 (Bethesda)">
        <title>Genome assembly of Hibiscus sabdariffa L. provides insights into metabolisms of medicinal natural products.</title>
        <authorList>
            <person name="Kim T."/>
        </authorList>
    </citation>
    <scope>NUCLEOTIDE SEQUENCE [LARGE SCALE GENOMIC DNA]</scope>
    <source>
        <strain evidence="1">TK-2024</strain>
        <tissue evidence="1">Old leaves</tissue>
    </source>
</reference>
<dbReference type="Proteomes" id="UP001472677">
    <property type="component" value="Unassembled WGS sequence"/>
</dbReference>
<keyword evidence="2" id="KW-1185">Reference proteome</keyword>
<evidence type="ECO:0000313" key="1">
    <source>
        <dbReference type="EMBL" id="KAK8525091.1"/>
    </source>
</evidence>
<dbReference type="EMBL" id="JBBPBM010000041">
    <property type="protein sequence ID" value="KAK8525091.1"/>
    <property type="molecule type" value="Genomic_DNA"/>
</dbReference>
<name>A0ABR2CXX8_9ROSI</name>
<protein>
    <submittedName>
        <fullName evidence="1">Uncharacterized protein</fullName>
    </submittedName>
</protein>
<evidence type="ECO:0000313" key="2">
    <source>
        <dbReference type="Proteomes" id="UP001472677"/>
    </source>
</evidence>
<accession>A0ABR2CXX8</accession>
<gene>
    <name evidence="1" type="ORF">V6N12_029936</name>
</gene>
<comment type="caution">
    <text evidence="1">The sequence shown here is derived from an EMBL/GenBank/DDBJ whole genome shotgun (WGS) entry which is preliminary data.</text>
</comment>
<proteinExistence type="predicted"/>
<organism evidence="1 2">
    <name type="scientific">Hibiscus sabdariffa</name>
    <name type="common">roselle</name>
    <dbReference type="NCBI Taxonomy" id="183260"/>
    <lineage>
        <taxon>Eukaryota</taxon>
        <taxon>Viridiplantae</taxon>
        <taxon>Streptophyta</taxon>
        <taxon>Embryophyta</taxon>
        <taxon>Tracheophyta</taxon>
        <taxon>Spermatophyta</taxon>
        <taxon>Magnoliopsida</taxon>
        <taxon>eudicotyledons</taxon>
        <taxon>Gunneridae</taxon>
        <taxon>Pentapetalae</taxon>
        <taxon>rosids</taxon>
        <taxon>malvids</taxon>
        <taxon>Malvales</taxon>
        <taxon>Malvaceae</taxon>
        <taxon>Malvoideae</taxon>
        <taxon>Hibiscus</taxon>
    </lineage>
</organism>
<sequence>MFPMLFDKLPTSTDEELAMDKGVTGNANKEGNEGVKKGKAHITTSTDCDDKLQGVKVPVSAKNAYSMRRMLGPPQIQLGLVTNFQIIDMVMDFGESDQGNMYHHGWIVMNFDQGEPQLQNFLMVTIYW</sequence>